<evidence type="ECO:0000313" key="2">
    <source>
        <dbReference type="Proteomes" id="UP000184404"/>
    </source>
</evidence>
<name>A0A1M4X6Z6_9FIRM</name>
<proteinExistence type="predicted"/>
<evidence type="ECO:0000313" key="1">
    <source>
        <dbReference type="EMBL" id="SHE89227.1"/>
    </source>
</evidence>
<dbReference type="Proteomes" id="UP000184404">
    <property type="component" value="Unassembled WGS sequence"/>
</dbReference>
<keyword evidence="2" id="KW-1185">Reference proteome</keyword>
<dbReference type="AlphaFoldDB" id="A0A1M4X6Z6"/>
<reference evidence="1 2" key="1">
    <citation type="submission" date="2016-11" db="EMBL/GenBank/DDBJ databases">
        <authorList>
            <person name="Jaros S."/>
            <person name="Januszkiewicz K."/>
            <person name="Wedrychowicz H."/>
        </authorList>
    </citation>
    <scope>NUCLEOTIDE SEQUENCE [LARGE SCALE GENOMIC DNA]</scope>
    <source>
        <strain evidence="1 2">DSM 10502</strain>
    </source>
</reference>
<accession>A0A1M4X6Z6</accession>
<dbReference type="EMBL" id="FQUG01000005">
    <property type="protein sequence ID" value="SHE89227.1"/>
    <property type="molecule type" value="Genomic_DNA"/>
</dbReference>
<gene>
    <name evidence="1" type="ORF">SAMN02745190_01371</name>
</gene>
<organism evidence="1 2">
    <name type="scientific">Schwartzia succinivorans DSM 10502</name>
    <dbReference type="NCBI Taxonomy" id="1123243"/>
    <lineage>
        <taxon>Bacteria</taxon>
        <taxon>Bacillati</taxon>
        <taxon>Bacillota</taxon>
        <taxon>Negativicutes</taxon>
        <taxon>Selenomonadales</taxon>
        <taxon>Selenomonadaceae</taxon>
        <taxon>Schwartzia</taxon>
    </lineage>
</organism>
<dbReference type="RefSeq" id="WP_072935451.1">
    <property type="nucleotide sequence ID" value="NZ_FQUG01000005.1"/>
</dbReference>
<sequence>MPQEKSELILSIWLMTYNTLKNAFSQEDAMKLQNTILPEVVKDVTETAQSRNSGSEIDFTSEDVRTSIGRVLLRKCGVAY</sequence>
<protein>
    <submittedName>
        <fullName evidence="1">Uncharacterized protein</fullName>
    </submittedName>
</protein>